<evidence type="ECO:0000313" key="1">
    <source>
        <dbReference type="EMBL" id="MCI1188210.1"/>
    </source>
</evidence>
<comment type="caution">
    <text evidence="1">The sequence shown here is derived from an EMBL/GenBank/DDBJ whole genome shotgun (WGS) entry which is preliminary data.</text>
</comment>
<dbReference type="AlphaFoldDB" id="A0A9X1VJJ6"/>
<sequence>MMTTIRGFFVGWLVLLAGQLWAQAPAVLRGRVLDAETHQPIPNAQVGVANNRIGTSTNDDGRFVLNIPPAYARERLTVALLGYRNYSQPLPELPGPELLIALKIAPAALGEVRVAGSVLSIVREAVARIPANYPGRPTRLEGFFRESDEELDRHQYRYLGEAVLKVLKAPYTQPKNDGEIVIKQSRKVDLRLQHKTGLLQEGWYAGPFIPHRFDFVHNRLDFINEADFKNYDYKLADITTYNDRPVYVITFGPKPKNNHADFEGRLYIDQQSYAFLAAEWHRTPTGIRHDFMPRNFEAEVRAYRTEYQFYAGRWHLKSVWYNTVGTGATHVRLRHLVEFLTTAIDTAQGPKPGYIEKAQFRDVFRQNAVRYDSAFWRNYTTLLPPEQLRHALREQERQQQAELLFAAQAAPASTNKSTKSPLWKVLERLRTGSVGSLLPLHATAADLSLSFAPPGSTFLAQAQRQTPARDAAFAGGWFVGSLQLDFTKTLSAYYSARQVRGSFQGQSLEIGATYEHNFNPRHRPILGRIGVAYFNQRVGYDFGTFDNADEGLRVAGTKLNADRISVAVQQFSEGWMPRLGLGVEVTHHLEVVADAGLLLPWRTRSELHLAEESGFFLGRNEVDLALPAAGATVLVNNAPGAAPWSLGRPVLTLGILYRLL</sequence>
<dbReference type="SUPFAM" id="SSF49464">
    <property type="entry name" value="Carboxypeptidase regulatory domain-like"/>
    <property type="match status" value="1"/>
</dbReference>
<proteinExistence type="predicted"/>
<dbReference type="InterPro" id="IPR008969">
    <property type="entry name" value="CarboxyPept-like_regulatory"/>
</dbReference>
<keyword evidence="2" id="KW-1185">Reference proteome</keyword>
<keyword evidence="1" id="KW-0121">Carboxypeptidase</keyword>
<dbReference type="Gene3D" id="2.60.40.1120">
    <property type="entry name" value="Carboxypeptidase-like, regulatory domain"/>
    <property type="match status" value="1"/>
</dbReference>
<dbReference type="Pfam" id="PF13715">
    <property type="entry name" value="CarbopepD_reg_2"/>
    <property type="match status" value="1"/>
</dbReference>
<protein>
    <submittedName>
        <fullName evidence="1">Carboxypeptidase-like regulatory domain-containing protein</fullName>
    </submittedName>
</protein>
<organism evidence="1 2">
    <name type="scientific">Hymenobacter cyanobacteriorum</name>
    <dbReference type="NCBI Taxonomy" id="2926463"/>
    <lineage>
        <taxon>Bacteria</taxon>
        <taxon>Pseudomonadati</taxon>
        <taxon>Bacteroidota</taxon>
        <taxon>Cytophagia</taxon>
        <taxon>Cytophagales</taxon>
        <taxon>Hymenobacteraceae</taxon>
        <taxon>Hymenobacter</taxon>
    </lineage>
</organism>
<dbReference type="GO" id="GO:0004180">
    <property type="term" value="F:carboxypeptidase activity"/>
    <property type="evidence" value="ECO:0007669"/>
    <property type="project" value="UniProtKB-KW"/>
</dbReference>
<evidence type="ECO:0000313" key="2">
    <source>
        <dbReference type="Proteomes" id="UP001139193"/>
    </source>
</evidence>
<reference evidence="1" key="1">
    <citation type="submission" date="2022-03" db="EMBL/GenBank/DDBJ databases">
        <title>Bacterial whole genome sequence for Hymenobacter sp. DH14.</title>
        <authorList>
            <person name="Le V."/>
        </authorList>
    </citation>
    <scope>NUCLEOTIDE SEQUENCE</scope>
    <source>
        <strain evidence="1">DH14</strain>
    </source>
</reference>
<keyword evidence="1" id="KW-0378">Hydrolase</keyword>
<name>A0A9X1VJJ6_9BACT</name>
<keyword evidence="1" id="KW-0645">Protease</keyword>
<accession>A0A9X1VJJ6</accession>
<gene>
    <name evidence="1" type="ORF">MON38_12340</name>
</gene>
<dbReference type="RefSeq" id="WP_241936474.1">
    <property type="nucleotide sequence ID" value="NZ_JALBGC010000003.1"/>
</dbReference>
<dbReference type="Proteomes" id="UP001139193">
    <property type="component" value="Unassembled WGS sequence"/>
</dbReference>
<dbReference type="Gene3D" id="2.50.20.10">
    <property type="entry name" value="Lipoprotein localisation LolA/LolB/LppX"/>
    <property type="match status" value="1"/>
</dbReference>
<dbReference type="EMBL" id="JALBGC010000003">
    <property type="protein sequence ID" value="MCI1188210.1"/>
    <property type="molecule type" value="Genomic_DNA"/>
</dbReference>